<evidence type="ECO:0008006" key="3">
    <source>
        <dbReference type="Google" id="ProtNLM"/>
    </source>
</evidence>
<dbReference type="InterPro" id="IPR012337">
    <property type="entry name" value="RNaseH-like_sf"/>
</dbReference>
<name>A0AAV3RA84_LITER</name>
<dbReference type="PANTHER" id="PTHR48475:SF1">
    <property type="entry name" value="RNASE H TYPE-1 DOMAIN-CONTAINING PROTEIN"/>
    <property type="match status" value="1"/>
</dbReference>
<evidence type="ECO:0000313" key="1">
    <source>
        <dbReference type="EMBL" id="GAA0172010.1"/>
    </source>
</evidence>
<dbReference type="EMBL" id="BAABME010007916">
    <property type="protein sequence ID" value="GAA0172010.1"/>
    <property type="molecule type" value="Genomic_DNA"/>
</dbReference>
<comment type="caution">
    <text evidence="1">The sequence shown here is derived from an EMBL/GenBank/DDBJ whole genome shotgun (WGS) entry which is preliminary data.</text>
</comment>
<proteinExistence type="predicted"/>
<gene>
    <name evidence="1" type="ORF">LIER_25920</name>
</gene>
<accession>A0AAV3RA84</accession>
<dbReference type="PANTHER" id="PTHR48475">
    <property type="entry name" value="RIBONUCLEASE H"/>
    <property type="match status" value="1"/>
</dbReference>
<dbReference type="GO" id="GO:0003676">
    <property type="term" value="F:nucleic acid binding"/>
    <property type="evidence" value="ECO:0007669"/>
    <property type="project" value="InterPro"/>
</dbReference>
<dbReference type="SUPFAM" id="SSF53098">
    <property type="entry name" value="Ribonuclease H-like"/>
    <property type="match status" value="1"/>
</dbReference>
<evidence type="ECO:0000313" key="2">
    <source>
        <dbReference type="Proteomes" id="UP001454036"/>
    </source>
</evidence>
<organism evidence="1 2">
    <name type="scientific">Lithospermum erythrorhizon</name>
    <name type="common">Purple gromwell</name>
    <name type="synonym">Lithospermum officinale var. erythrorhizon</name>
    <dbReference type="NCBI Taxonomy" id="34254"/>
    <lineage>
        <taxon>Eukaryota</taxon>
        <taxon>Viridiplantae</taxon>
        <taxon>Streptophyta</taxon>
        <taxon>Embryophyta</taxon>
        <taxon>Tracheophyta</taxon>
        <taxon>Spermatophyta</taxon>
        <taxon>Magnoliopsida</taxon>
        <taxon>eudicotyledons</taxon>
        <taxon>Gunneridae</taxon>
        <taxon>Pentapetalae</taxon>
        <taxon>asterids</taxon>
        <taxon>lamiids</taxon>
        <taxon>Boraginales</taxon>
        <taxon>Boraginaceae</taxon>
        <taxon>Boraginoideae</taxon>
        <taxon>Lithospermeae</taxon>
        <taxon>Lithospermum</taxon>
    </lineage>
</organism>
<protein>
    <recommendedName>
        <fullName evidence="3">Integrase catalytic domain-containing protein</fullName>
    </recommendedName>
</protein>
<dbReference type="InterPro" id="IPR036397">
    <property type="entry name" value="RNaseH_sf"/>
</dbReference>
<dbReference type="Gene3D" id="3.30.420.10">
    <property type="entry name" value="Ribonuclease H-like superfamily/Ribonuclease H"/>
    <property type="match status" value="1"/>
</dbReference>
<dbReference type="Proteomes" id="UP001454036">
    <property type="component" value="Unassembled WGS sequence"/>
</dbReference>
<dbReference type="AlphaFoldDB" id="A0AAV3RA84"/>
<sequence length="112" mass="12850">MYYPQANGLAEAFNKTFCNLMKKTVKKSRKDLPVKMEEALWAYRTTFRTATQTTPYALFYGTQAVLPFEVKISSLRVAVNEEPYPSGANMMTHQEGKNVGPINGHYLKRYYP</sequence>
<keyword evidence="2" id="KW-1185">Reference proteome</keyword>
<reference evidence="1 2" key="1">
    <citation type="submission" date="2024-01" db="EMBL/GenBank/DDBJ databases">
        <title>The complete chloroplast genome sequence of Lithospermum erythrorhizon: insights into the phylogenetic relationship among Boraginaceae species and the maternal lineages of purple gromwells.</title>
        <authorList>
            <person name="Okada T."/>
            <person name="Watanabe K."/>
        </authorList>
    </citation>
    <scope>NUCLEOTIDE SEQUENCE [LARGE SCALE GENOMIC DNA]</scope>
</reference>